<dbReference type="InterPro" id="IPR036390">
    <property type="entry name" value="WH_DNA-bd_sf"/>
</dbReference>
<evidence type="ECO:0000256" key="1">
    <source>
        <dbReference type="ARBA" id="ARBA00023015"/>
    </source>
</evidence>
<dbReference type="GO" id="GO:0003700">
    <property type="term" value="F:DNA-binding transcription factor activity"/>
    <property type="evidence" value="ECO:0007669"/>
    <property type="project" value="InterPro"/>
</dbReference>
<keyword evidence="3" id="KW-0804">Transcription</keyword>
<keyword evidence="2 5" id="KW-0238">DNA-binding</keyword>
<organism evidence="5 6">
    <name type="scientific">Clostridium fallax</name>
    <dbReference type="NCBI Taxonomy" id="1533"/>
    <lineage>
        <taxon>Bacteria</taxon>
        <taxon>Bacillati</taxon>
        <taxon>Bacillota</taxon>
        <taxon>Clostridia</taxon>
        <taxon>Eubacteriales</taxon>
        <taxon>Clostridiaceae</taxon>
        <taxon>Clostridium</taxon>
    </lineage>
</organism>
<keyword evidence="1" id="KW-0805">Transcription regulation</keyword>
<reference evidence="5 6" key="1">
    <citation type="submission" date="2016-11" db="EMBL/GenBank/DDBJ databases">
        <authorList>
            <person name="Jaros S."/>
            <person name="Januszkiewicz K."/>
            <person name="Wedrychowicz H."/>
        </authorList>
    </citation>
    <scope>NUCLEOTIDE SEQUENCE [LARGE SCALE GENOMIC DNA]</scope>
    <source>
        <strain evidence="5 6">DSM 2631</strain>
    </source>
</reference>
<sequence length="154" mass="18254">MRVDYNLFGKYISEIYRFSNSFLTKKYAKFNIGSGQIMFMINIYKNEGISQEKLSEMLNIDKGTTARAIKKLEDQGYVIRLKDRKDRRAYNIMPTYKALQIKKEFFNILNEWNKKITENLTEEEVSITLSALEKISENQKNKGEDLIKWIDKQD</sequence>
<dbReference type="RefSeq" id="WP_242977364.1">
    <property type="nucleotide sequence ID" value="NZ_FQVM01000002.1"/>
</dbReference>
<dbReference type="GO" id="GO:0003677">
    <property type="term" value="F:DNA binding"/>
    <property type="evidence" value="ECO:0007669"/>
    <property type="project" value="UniProtKB-KW"/>
</dbReference>
<dbReference type="AlphaFoldDB" id="A0A1M4T8V2"/>
<evidence type="ECO:0000313" key="6">
    <source>
        <dbReference type="Proteomes" id="UP000184035"/>
    </source>
</evidence>
<keyword evidence="6" id="KW-1185">Reference proteome</keyword>
<dbReference type="InterPro" id="IPR023187">
    <property type="entry name" value="Tscrpt_reg_MarR-type_CS"/>
</dbReference>
<name>A0A1M4T8V2_9CLOT</name>
<gene>
    <name evidence="5" type="ORF">SAMN05443638_10277</name>
</gene>
<evidence type="ECO:0000313" key="5">
    <source>
        <dbReference type="EMBL" id="SHE40933.1"/>
    </source>
</evidence>
<dbReference type="InterPro" id="IPR036388">
    <property type="entry name" value="WH-like_DNA-bd_sf"/>
</dbReference>
<dbReference type="PANTHER" id="PTHR42756:SF2">
    <property type="entry name" value="MARR FAMILY REGULATORY PROTEIN"/>
    <property type="match status" value="1"/>
</dbReference>
<dbReference type="InterPro" id="IPR000835">
    <property type="entry name" value="HTH_MarR-typ"/>
</dbReference>
<evidence type="ECO:0000256" key="2">
    <source>
        <dbReference type="ARBA" id="ARBA00023125"/>
    </source>
</evidence>
<dbReference type="SMART" id="SM00347">
    <property type="entry name" value="HTH_MARR"/>
    <property type="match status" value="1"/>
</dbReference>
<dbReference type="Pfam" id="PF01047">
    <property type="entry name" value="MarR"/>
    <property type="match status" value="1"/>
</dbReference>
<accession>A0A1M4T8V2</accession>
<dbReference type="EMBL" id="FQVM01000002">
    <property type="protein sequence ID" value="SHE40933.1"/>
    <property type="molecule type" value="Genomic_DNA"/>
</dbReference>
<evidence type="ECO:0000259" key="4">
    <source>
        <dbReference type="PROSITE" id="PS50995"/>
    </source>
</evidence>
<dbReference type="PROSITE" id="PS50995">
    <property type="entry name" value="HTH_MARR_2"/>
    <property type="match status" value="1"/>
</dbReference>
<proteinExistence type="predicted"/>
<dbReference type="STRING" id="1533.SAMN05443638_10277"/>
<evidence type="ECO:0000256" key="3">
    <source>
        <dbReference type="ARBA" id="ARBA00023163"/>
    </source>
</evidence>
<dbReference type="Gene3D" id="1.10.10.10">
    <property type="entry name" value="Winged helix-like DNA-binding domain superfamily/Winged helix DNA-binding domain"/>
    <property type="match status" value="1"/>
</dbReference>
<dbReference type="Proteomes" id="UP000184035">
    <property type="component" value="Unassembled WGS sequence"/>
</dbReference>
<dbReference type="PRINTS" id="PR00598">
    <property type="entry name" value="HTHMARR"/>
</dbReference>
<dbReference type="PANTHER" id="PTHR42756">
    <property type="entry name" value="TRANSCRIPTIONAL REGULATOR, MARR"/>
    <property type="match status" value="1"/>
</dbReference>
<dbReference type="PROSITE" id="PS01117">
    <property type="entry name" value="HTH_MARR_1"/>
    <property type="match status" value="1"/>
</dbReference>
<feature type="domain" description="HTH marR-type" evidence="4">
    <location>
        <begin position="1"/>
        <end position="137"/>
    </location>
</feature>
<dbReference type="SUPFAM" id="SSF46785">
    <property type="entry name" value="Winged helix' DNA-binding domain"/>
    <property type="match status" value="1"/>
</dbReference>
<protein>
    <submittedName>
        <fullName evidence="5">DNA-binding transcriptional regulator, MarR family</fullName>
    </submittedName>
</protein>